<feature type="domain" description="Response regulatory" evidence="2">
    <location>
        <begin position="6"/>
        <end position="119"/>
    </location>
</feature>
<sequence length="246" mass="28680">MTSAINCFIIDDDQGAISILEDQLSGYPRLKVHSTYTKPVDALNQITMEKPGSIIFMDIDMPLMSGIRLAETLRSRSHHVIFTTSYPHYAIQAFKVRARHYLLKPYGPDELAEVVNDVLEEYYNPHQMDSITDDAFFIRTSNDRSLLRKILISDIIYLQGANNHVHFYLPEEDFSVFMTLKEMEDILQENPYFFRVHKSYIINRSFMKQVIGNTVDLGKYKVLMTLPYKKNFMEYVARNTLVSKRV</sequence>
<accession>A0A1H9PKN4</accession>
<dbReference type="Proteomes" id="UP000199572">
    <property type="component" value="Unassembled WGS sequence"/>
</dbReference>
<dbReference type="STRING" id="390241.SAMN04488023_1107"/>
<reference evidence="4 5" key="1">
    <citation type="submission" date="2016-10" db="EMBL/GenBank/DDBJ databases">
        <authorList>
            <person name="de Groot N.N."/>
        </authorList>
    </citation>
    <scope>NUCLEOTIDE SEQUENCE [LARGE SCALE GENOMIC DNA]</scope>
    <source>
        <strain evidence="4 5">DSM 18610</strain>
    </source>
</reference>
<keyword evidence="5" id="KW-1185">Reference proteome</keyword>
<evidence type="ECO:0000256" key="1">
    <source>
        <dbReference type="PROSITE-ProRule" id="PRU00169"/>
    </source>
</evidence>
<dbReference type="Pfam" id="PF00072">
    <property type="entry name" value="Response_reg"/>
    <property type="match status" value="1"/>
</dbReference>
<name>A0A1H9PKN4_9SPHI</name>
<dbReference type="SMART" id="SM00448">
    <property type="entry name" value="REC"/>
    <property type="match status" value="1"/>
</dbReference>
<dbReference type="PROSITE" id="PS50930">
    <property type="entry name" value="HTH_LYTTR"/>
    <property type="match status" value="1"/>
</dbReference>
<organism evidence="4 5">
    <name type="scientific">Pedobacter rhizosphaerae</name>
    <dbReference type="NCBI Taxonomy" id="390241"/>
    <lineage>
        <taxon>Bacteria</taxon>
        <taxon>Pseudomonadati</taxon>
        <taxon>Bacteroidota</taxon>
        <taxon>Sphingobacteriia</taxon>
        <taxon>Sphingobacteriales</taxon>
        <taxon>Sphingobacteriaceae</taxon>
        <taxon>Pedobacter</taxon>
    </lineage>
</organism>
<dbReference type="GO" id="GO:0000156">
    <property type="term" value="F:phosphorelay response regulator activity"/>
    <property type="evidence" value="ECO:0007669"/>
    <property type="project" value="InterPro"/>
</dbReference>
<dbReference type="Gene3D" id="2.40.50.1020">
    <property type="entry name" value="LytTr DNA-binding domain"/>
    <property type="match status" value="1"/>
</dbReference>
<feature type="domain" description="HTH LytTR-type" evidence="3">
    <location>
        <begin position="149"/>
        <end position="204"/>
    </location>
</feature>
<keyword evidence="1" id="KW-0597">Phosphoprotein</keyword>
<evidence type="ECO:0000313" key="5">
    <source>
        <dbReference type="Proteomes" id="UP000199572"/>
    </source>
</evidence>
<dbReference type="OrthoDB" id="9787344at2"/>
<dbReference type="AlphaFoldDB" id="A0A1H9PKN4"/>
<protein>
    <submittedName>
        <fullName evidence="4">Two component transcriptional regulator, LytTR family</fullName>
    </submittedName>
</protein>
<dbReference type="EMBL" id="FOGG01000010">
    <property type="protein sequence ID" value="SER48754.1"/>
    <property type="molecule type" value="Genomic_DNA"/>
</dbReference>
<dbReference type="PROSITE" id="PS50110">
    <property type="entry name" value="RESPONSE_REGULATORY"/>
    <property type="match status" value="1"/>
</dbReference>
<dbReference type="Gene3D" id="3.40.50.2300">
    <property type="match status" value="1"/>
</dbReference>
<proteinExistence type="predicted"/>
<dbReference type="GO" id="GO:0003677">
    <property type="term" value="F:DNA binding"/>
    <property type="evidence" value="ECO:0007669"/>
    <property type="project" value="InterPro"/>
</dbReference>
<feature type="modified residue" description="4-aspartylphosphate" evidence="1">
    <location>
        <position position="58"/>
    </location>
</feature>
<evidence type="ECO:0000259" key="2">
    <source>
        <dbReference type="PROSITE" id="PS50110"/>
    </source>
</evidence>
<evidence type="ECO:0000259" key="3">
    <source>
        <dbReference type="PROSITE" id="PS50930"/>
    </source>
</evidence>
<dbReference type="Pfam" id="PF04397">
    <property type="entry name" value="LytTR"/>
    <property type="match status" value="1"/>
</dbReference>
<dbReference type="InterPro" id="IPR046947">
    <property type="entry name" value="LytR-like"/>
</dbReference>
<dbReference type="SMART" id="SM00850">
    <property type="entry name" value="LytTR"/>
    <property type="match status" value="1"/>
</dbReference>
<dbReference type="SUPFAM" id="SSF52172">
    <property type="entry name" value="CheY-like"/>
    <property type="match status" value="1"/>
</dbReference>
<dbReference type="PANTHER" id="PTHR37299">
    <property type="entry name" value="TRANSCRIPTIONAL REGULATOR-RELATED"/>
    <property type="match status" value="1"/>
</dbReference>
<dbReference type="RefSeq" id="WP_090883870.1">
    <property type="nucleotide sequence ID" value="NZ_FOGG01000010.1"/>
</dbReference>
<dbReference type="InterPro" id="IPR007492">
    <property type="entry name" value="LytTR_DNA-bd_dom"/>
</dbReference>
<dbReference type="InterPro" id="IPR001789">
    <property type="entry name" value="Sig_transdc_resp-reg_receiver"/>
</dbReference>
<dbReference type="PANTHER" id="PTHR37299:SF1">
    <property type="entry name" value="STAGE 0 SPORULATION PROTEIN A HOMOLOG"/>
    <property type="match status" value="1"/>
</dbReference>
<evidence type="ECO:0000313" key="4">
    <source>
        <dbReference type="EMBL" id="SER48754.1"/>
    </source>
</evidence>
<dbReference type="InterPro" id="IPR011006">
    <property type="entry name" value="CheY-like_superfamily"/>
</dbReference>
<gene>
    <name evidence="4" type="ORF">SAMN04488023_1107</name>
</gene>